<dbReference type="Proteomes" id="UP000324897">
    <property type="component" value="Chromosome 5"/>
</dbReference>
<feature type="compositionally biased region" description="Low complexity" evidence="2">
    <location>
        <begin position="59"/>
        <end position="74"/>
    </location>
</feature>
<dbReference type="InterPro" id="IPR015915">
    <property type="entry name" value="Kelch-typ_b-propeller"/>
</dbReference>
<comment type="caution">
    <text evidence="4">The sequence shown here is derived from an EMBL/GenBank/DDBJ whole genome shotgun (WGS) entry which is preliminary data.</text>
</comment>
<dbReference type="SUPFAM" id="SSF81383">
    <property type="entry name" value="F-box domain"/>
    <property type="match status" value="1"/>
</dbReference>
<proteinExistence type="predicted"/>
<dbReference type="PANTHER" id="PTHR31672:SF7">
    <property type="entry name" value="F-BOX DOMAIN-CONTAINING PROTEIN"/>
    <property type="match status" value="1"/>
</dbReference>
<protein>
    <recommendedName>
        <fullName evidence="3">F-box domain-containing protein</fullName>
    </recommendedName>
</protein>
<evidence type="ECO:0000259" key="3">
    <source>
        <dbReference type="PROSITE" id="PS50181"/>
    </source>
</evidence>
<gene>
    <name evidence="4" type="ORF">EJB05_06200</name>
</gene>
<evidence type="ECO:0000256" key="1">
    <source>
        <dbReference type="ARBA" id="ARBA00022737"/>
    </source>
</evidence>
<dbReference type="EMBL" id="RWGY01000004">
    <property type="protein sequence ID" value="TVU46650.1"/>
    <property type="molecule type" value="Genomic_DNA"/>
</dbReference>
<dbReference type="SUPFAM" id="SSF50998">
    <property type="entry name" value="Quinoprotein alcohol dehydrogenase-like"/>
    <property type="match status" value="1"/>
</dbReference>
<feature type="compositionally biased region" description="Low complexity" evidence="2">
    <location>
        <begin position="308"/>
        <end position="319"/>
    </location>
</feature>
<dbReference type="InterPro" id="IPR001810">
    <property type="entry name" value="F-box_dom"/>
</dbReference>
<evidence type="ECO:0000256" key="2">
    <source>
        <dbReference type="SAM" id="MobiDB-lite"/>
    </source>
</evidence>
<evidence type="ECO:0000313" key="4">
    <source>
        <dbReference type="EMBL" id="TVU46650.1"/>
    </source>
</evidence>
<reference evidence="4 5" key="1">
    <citation type="journal article" date="2019" name="Sci. Rep.">
        <title>A high-quality genome of Eragrostis curvula grass provides insights into Poaceae evolution and supports new strategies to enhance forage quality.</title>
        <authorList>
            <person name="Carballo J."/>
            <person name="Santos B.A.C.M."/>
            <person name="Zappacosta D."/>
            <person name="Garbus I."/>
            <person name="Selva J.P."/>
            <person name="Gallo C.A."/>
            <person name="Diaz A."/>
            <person name="Albertini E."/>
            <person name="Caccamo M."/>
            <person name="Echenique V."/>
        </authorList>
    </citation>
    <scope>NUCLEOTIDE SEQUENCE [LARGE SCALE GENOMIC DNA]</scope>
    <source>
        <strain evidence="5">cv. Victoria</strain>
        <tissue evidence="4">Leaf</tissue>
    </source>
</reference>
<name>A0A5J9WGX7_9POAL</name>
<dbReference type="CDD" id="cd22157">
    <property type="entry name" value="F-box_AtFBW1-like"/>
    <property type="match status" value="1"/>
</dbReference>
<feature type="region of interest" description="Disordered" evidence="2">
    <location>
        <begin position="52"/>
        <end position="84"/>
    </location>
</feature>
<dbReference type="OrthoDB" id="2095648at2759"/>
<accession>A0A5J9WGX7</accession>
<dbReference type="InterPro" id="IPR011047">
    <property type="entry name" value="Quinoprotein_ADH-like_sf"/>
</dbReference>
<feature type="non-terminal residue" evidence="4">
    <location>
        <position position="1"/>
    </location>
</feature>
<dbReference type="Gene3D" id="2.120.10.80">
    <property type="entry name" value="Kelch-type beta propeller"/>
    <property type="match status" value="1"/>
</dbReference>
<evidence type="ECO:0000313" key="5">
    <source>
        <dbReference type="Proteomes" id="UP000324897"/>
    </source>
</evidence>
<keyword evidence="5" id="KW-1185">Reference proteome</keyword>
<dbReference type="PANTHER" id="PTHR31672">
    <property type="entry name" value="BNACNNG10540D PROTEIN"/>
    <property type="match status" value="1"/>
</dbReference>
<dbReference type="InterPro" id="IPR036047">
    <property type="entry name" value="F-box-like_dom_sf"/>
</dbReference>
<dbReference type="Gene3D" id="1.20.1280.50">
    <property type="match status" value="1"/>
</dbReference>
<dbReference type="SMART" id="SM00256">
    <property type="entry name" value="FBOX"/>
    <property type="match status" value="1"/>
</dbReference>
<dbReference type="Pfam" id="PF00646">
    <property type="entry name" value="F-box"/>
    <property type="match status" value="1"/>
</dbReference>
<sequence length="517" mass="55063">HHPSSTTTEPSQQRAEWHLQLPPFLSSSHVNADKKSSLLLLFTKLPPARRRARARVLAPNPSCRPRSPPSLDSRNSGRHLVRRKNSIPREISFHTQMELISTEMPTTAPPANGATRKRKCPASLPGQLRSLHDDMLERVLARLPPASFFRLRAVCRRWRAASASPTFLAACAAVPSRDPWFLMLADSSSDGHAVAFDAGERSWTRCRAAPAGPSAAVPVAASGGLVLYRTPDTGALTVANPLTGASRALPPPPPPQGGASQLQAIAMYGAPYRVALFTGELPDLSMAVFDSANNSWENPVALTRKPSEASSSPDAAANGGDDDGTVYFLSKSGDVVSTNMQRSASKQYSAVAVPSPSPSGSTTATVYFLSGSGTVVACDTARGSFAELPRLLPVYHEYSVDVVACGGAAYAVVLSELLDTASLRVWGFAAGAWRQVAAMPPAMSHGFRCKKADVNCVGHGDRLLVCVSSTDGEANACFMCDVSTNRWEELPKHVNGDGEATEFLAAFSFEPRVEITV</sequence>
<dbReference type="AlphaFoldDB" id="A0A5J9WGX7"/>
<dbReference type="Gramene" id="TVU46650">
    <property type="protein sequence ID" value="TVU46650"/>
    <property type="gene ID" value="EJB05_06200"/>
</dbReference>
<dbReference type="InterPro" id="IPR050796">
    <property type="entry name" value="SCF_F-box_component"/>
</dbReference>
<dbReference type="PROSITE" id="PS50181">
    <property type="entry name" value="FBOX"/>
    <property type="match status" value="1"/>
</dbReference>
<feature type="domain" description="F-box" evidence="3">
    <location>
        <begin position="125"/>
        <end position="159"/>
    </location>
</feature>
<feature type="region of interest" description="Disordered" evidence="2">
    <location>
        <begin position="302"/>
        <end position="323"/>
    </location>
</feature>
<dbReference type="FunFam" id="1.20.1280.50:FF:000008">
    <property type="entry name" value="F-box only protein 6"/>
    <property type="match status" value="1"/>
</dbReference>
<keyword evidence="1" id="KW-0677">Repeat</keyword>
<organism evidence="4 5">
    <name type="scientific">Eragrostis curvula</name>
    <name type="common">weeping love grass</name>
    <dbReference type="NCBI Taxonomy" id="38414"/>
    <lineage>
        <taxon>Eukaryota</taxon>
        <taxon>Viridiplantae</taxon>
        <taxon>Streptophyta</taxon>
        <taxon>Embryophyta</taxon>
        <taxon>Tracheophyta</taxon>
        <taxon>Spermatophyta</taxon>
        <taxon>Magnoliopsida</taxon>
        <taxon>Liliopsida</taxon>
        <taxon>Poales</taxon>
        <taxon>Poaceae</taxon>
        <taxon>PACMAD clade</taxon>
        <taxon>Chloridoideae</taxon>
        <taxon>Eragrostideae</taxon>
        <taxon>Eragrostidinae</taxon>
        <taxon>Eragrostis</taxon>
    </lineage>
</organism>